<keyword evidence="4" id="KW-1185">Reference proteome</keyword>
<dbReference type="GO" id="GO:0050661">
    <property type="term" value="F:NADP binding"/>
    <property type="evidence" value="ECO:0007669"/>
    <property type="project" value="InterPro"/>
</dbReference>
<dbReference type="OMA" id="GYWPPRA"/>
<dbReference type="RefSeq" id="XP_008087618.1">
    <property type="nucleotide sequence ID" value="XM_008089427.1"/>
</dbReference>
<evidence type="ECO:0000313" key="4">
    <source>
        <dbReference type="Proteomes" id="UP000016922"/>
    </source>
</evidence>
<dbReference type="Pfam" id="PF00724">
    <property type="entry name" value="Oxidored_FMN"/>
    <property type="match status" value="1"/>
</dbReference>
<reference evidence="3 4" key="1">
    <citation type="journal article" date="2013" name="BMC Genomics">
        <title>Genomics-driven discovery of the pneumocandin biosynthetic gene cluster in the fungus Glarea lozoyensis.</title>
        <authorList>
            <person name="Chen L."/>
            <person name="Yue Q."/>
            <person name="Zhang X."/>
            <person name="Xiang M."/>
            <person name="Wang C."/>
            <person name="Li S."/>
            <person name="Che Y."/>
            <person name="Ortiz-Lopez F.J."/>
            <person name="Bills G.F."/>
            <person name="Liu X."/>
            <person name="An Z."/>
        </authorList>
    </citation>
    <scope>NUCLEOTIDE SEQUENCE [LARGE SCALE GENOMIC DNA]</scope>
    <source>
        <strain evidence="4">ATCC 20868 / MF5171</strain>
    </source>
</reference>
<dbReference type="AlphaFoldDB" id="S3CM76"/>
<dbReference type="eggNOG" id="KOG0134">
    <property type="taxonomic scope" value="Eukaryota"/>
</dbReference>
<dbReference type="SUPFAM" id="SSF51395">
    <property type="entry name" value="FMN-linked oxidoreductases"/>
    <property type="match status" value="1"/>
</dbReference>
<accession>S3CM76</accession>
<proteinExistence type="predicted"/>
<sequence length="425" mass="46187">MVYRSEGAPDAPYFTPVQSPPAGTATAEHPPTLFSPLKIRDVTFQNRIWVAPMCTYSADKGHLTDFHLVHLGAYAYRGASLTIVEATSVTPNGRISPEDSGLWEDSQIAPLKRIADFLHSQNQKLGIQLAHAGRKASTLAPWMSKERGKAIIATEEAGGWPGNVWGASPIKWGENWAEPKEMTIADIKEVVNGFRDSAIRSVKAGVDVIEIHGAHGYLVSSFLSPISNRRTDKYGGSFENRIRILVEIIEAVRAVIPSGMPLLVRVSATEWMDKTAPESWDVESTIKLAKLLPALGVDLLDVSSGGNNEKQAVAMFSEYQISIAGQIRAALLAEGITNLLIGAVGMITEAEAAKEIVEAGKNVEKADTIEISDEQGAIAKADIVLVARQFLREPEWVLRVAHNLGVPVAWPKQYQRAPFPKGSKI</sequence>
<protein>
    <submittedName>
        <fullName evidence="3">FMN-linked oxidoreductase</fullName>
    </submittedName>
</protein>
<dbReference type="PANTHER" id="PTHR43303">
    <property type="entry name" value="NADPH DEHYDROGENASE C23G7.10C-RELATED"/>
    <property type="match status" value="1"/>
</dbReference>
<evidence type="ECO:0000313" key="3">
    <source>
        <dbReference type="EMBL" id="EPE26299.1"/>
    </source>
</evidence>
<evidence type="ECO:0000259" key="2">
    <source>
        <dbReference type="Pfam" id="PF00724"/>
    </source>
</evidence>
<dbReference type="GO" id="GO:0010181">
    <property type="term" value="F:FMN binding"/>
    <property type="evidence" value="ECO:0007669"/>
    <property type="project" value="InterPro"/>
</dbReference>
<dbReference type="InterPro" id="IPR013785">
    <property type="entry name" value="Aldolase_TIM"/>
</dbReference>
<dbReference type="GeneID" id="19461269"/>
<dbReference type="GO" id="GO:0003959">
    <property type="term" value="F:NADPH dehydrogenase activity"/>
    <property type="evidence" value="ECO:0007669"/>
    <property type="project" value="InterPro"/>
</dbReference>
<dbReference type="InterPro" id="IPR044152">
    <property type="entry name" value="YqjM-like"/>
</dbReference>
<evidence type="ECO:0000256" key="1">
    <source>
        <dbReference type="SAM" id="MobiDB-lite"/>
    </source>
</evidence>
<dbReference type="PANTHER" id="PTHR43303:SF2">
    <property type="entry name" value="INDOLEAMINE 2,3-DIOXYGENASE PYRROLE 2,3-DIOXYGENASE (AFU_ORTHOLOGUE AFUA_5G01450"/>
    <property type="match status" value="1"/>
</dbReference>
<gene>
    <name evidence="3" type="ORF">GLAREA_02211</name>
</gene>
<organism evidence="3 4">
    <name type="scientific">Glarea lozoyensis (strain ATCC 20868 / MF5171)</name>
    <dbReference type="NCBI Taxonomy" id="1116229"/>
    <lineage>
        <taxon>Eukaryota</taxon>
        <taxon>Fungi</taxon>
        <taxon>Dikarya</taxon>
        <taxon>Ascomycota</taxon>
        <taxon>Pezizomycotina</taxon>
        <taxon>Leotiomycetes</taxon>
        <taxon>Helotiales</taxon>
        <taxon>Helotiaceae</taxon>
        <taxon>Glarea</taxon>
    </lineage>
</organism>
<dbReference type="CDD" id="cd02932">
    <property type="entry name" value="OYE_YqiM_FMN"/>
    <property type="match status" value="1"/>
</dbReference>
<dbReference type="OrthoDB" id="72788at2759"/>
<name>S3CM76_GLAL2</name>
<dbReference type="EMBL" id="KE145371">
    <property type="protein sequence ID" value="EPE26299.1"/>
    <property type="molecule type" value="Genomic_DNA"/>
</dbReference>
<dbReference type="Proteomes" id="UP000016922">
    <property type="component" value="Unassembled WGS sequence"/>
</dbReference>
<feature type="domain" description="NADH:flavin oxidoreductase/NADH oxidase N-terminal" evidence="2">
    <location>
        <begin position="33"/>
        <end position="362"/>
    </location>
</feature>
<feature type="region of interest" description="Disordered" evidence="1">
    <location>
        <begin position="1"/>
        <end position="29"/>
    </location>
</feature>
<dbReference type="HOGENOM" id="CLU_012153_2_1_1"/>
<dbReference type="InterPro" id="IPR001155">
    <property type="entry name" value="OxRdtase_FMN_N"/>
</dbReference>
<dbReference type="KEGG" id="glz:GLAREA_02211"/>
<dbReference type="Gene3D" id="3.20.20.70">
    <property type="entry name" value="Aldolase class I"/>
    <property type="match status" value="1"/>
</dbReference>